<dbReference type="InterPro" id="IPR007345">
    <property type="entry name" value="Polysacch_pyruvyl_Trfase"/>
</dbReference>
<reference evidence="2 3" key="1">
    <citation type="journal article" date="2019" name="Nat. Med.">
        <title>A library of human gut bacterial isolates paired with longitudinal multiomics data enables mechanistic microbiome research.</title>
        <authorList>
            <person name="Poyet M."/>
            <person name="Groussin M."/>
            <person name="Gibbons S.M."/>
            <person name="Avila-Pacheco J."/>
            <person name="Jiang X."/>
            <person name="Kearney S.M."/>
            <person name="Perrotta A.R."/>
            <person name="Berdy B."/>
            <person name="Zhao S."/>
            <person name="Lieberman T.D."/>
            <person name="Swanson P.K."/>
            <person name="Smith M."/>
            <person name="Roesemann S."/>
            <person name="Alexander J.E."/>
            <person name="Rich S.A."/>
            <person name="Livny J."/>
            <person name="Vlamakis H."/>
            <person name="Clish C."/>
            <person name="Bullock K."/>
            <person name="Deik A."/>
            <person name="Scott J."/>
            <person name="Pierce K.A."/>
            <person name="Xavier R.J."/>
            <person name="Alm E.J."/>
        </authorList>
    </citation>
    <scope>NUCLEOTIDE SEQUENCE [LARGE SCALE GENOMIC DNA]</scope>
    <source>
        <strain evidence="2 3">BIOML-A73</strain>
    </source>
</reference>
<sequence length="349" mass="40452">MKIALLTIWHEKNYGAELQAYATIKILQQLGYDVEMIDIRLSDLHRSNLKGKIGNYISKFGPSQRKFEKFWKTYIPVSQRYRSLGDLQNDPPVADVYMVGSDQVWNPDIVKDFTNVYFLDFGSDKIKRVSFASSFGVSTWKRQEMIENVRTLLRRFAYISCREDSGVKILKDVFDITAEHVLDPTILLGDFHNLTDYTAEKNTLVYYPLFTQYNLEKYVKKLGDELGLSVINANWSKNILGTIIWNRNSLEGWIKDIAEAKFVITPSFHGVAMSIVHHRNFAVLVAQKDRATRIFSLLSQLGLQDRVFYSIEELDSAKPWNQTIDYTEIDEKLKELRKNSIAYLIKSMN</sequence>
<evidence type="ECO:0000313" key="3">
    <source>
        <dbReference type="Proteomes" id="UP000474077"/>
    </source>
</evidence>
<dbReference type="Proteomes" id="UP000474077">
    <property type="component" value="Unassembled WGS sequence"/>
</dbReference>
<proteinExistence type="predicted"/>
<organism evidence="2 3">
    <name type="scientific">Bacteroides xylanisolvens</name>
    <dbReference type="NCBI Taxonomy" id="371601"/>
    <lineage>
        <taxon>Bacteria</taxon>
        <taxon>Pseudomonadati</taxon>
        <taxon>Bacteroidota</taxon>
        <taxon>Bacteroidia</taxon>
        <taxon>Bacteroidales</taxon>
        <taxon>Bacteroidaceae</taxon>
        <taxon>Bacteroides</taxon>
    </lineage>
</organism>
<keyword evidence="2" id="KW-0808">Transferase</keyword>
<name>A0A4Q5DMT9_9BACE</name>
<evidence type="ECO:0000259" key="1">
    <source>
        <dbReference type="Pfam" id="PF04230"/>
    </source>
</evidence>
<gene>
    <name evidence="2" type="ORF">GA560_01310</name>
</gene>
<dbReference type="AlphaFoldDB" id="A0A4Q5DMT9"/>
<protein>
    <submittedName>
        <fullName evidence="2">Polysaccharide pyruvyl transferase family protein</fullName>
    </submittedName>
</protein>
<dbReference type="RefSeq" id="WP_049702598.1">
    <property type="nucleotide sequence ID" value="NZ_JAOPEM010000028.1"/>
</dbReference>
<dbReference type="EMBL" id="WDER01000002">
    <property type="protein sequence ID" value="KAB6086851.1"/>
    <property type="molecule type" value="Genomic_DNA"/>
</dbReference>
<comment type="caution">
    <text evidence="2">The sequence shown here is derived from an EMBL/GenBank/DDBJ whole genome shotgun (WGS) entry which is preliminary data.</text>
</comment>
<accession>A0A4Q5DMT9</accession>
<dbReference type="Pfam" id="PF04230">
    <property type="entry name" value="PS_pyruv_trans"/>
    <property type="match status" value="1"/>
</dbReference>
<dbReference type="GO" id="GO:0016740">
    <property type="term" value="F:transferase activity"/>
    <property type="evidence" value="ECO:0007669"/>
    <property type="project" value="UniProtKB-KW"/>
</dbReference>
<evidence type="ECO:0000313" key="2">
    <source>
        <dbReference type="EMBL" id="KAB6086851.1"/>
    </source>
</evidence>
<feature type="domain" description="Polysaccharide pyruvyl transferase" evidence="1">
    <location>
        <begin position="13"/>
        <end position="284"/>
    </location>
</feature>